<comment type="caution">
    <text evidence="1">The sequence shown here is derived from an EMBL/GenBank/DDBJ whole genome shotgun (WGS) entry which is preliminary data.</text>
</comment>
<protein>
    <recommendedName>
        <fullName evidence="3">F-box domain-containing protein</fullName>
    </recommendedName>
</protein>
<reference evidence="1" key="1">
    <citation type="submission" date="2013-08" db="EMBL/GenBank/DDBJ databases">
        <title>Gene expansion shapes genome architecture in the human pathogen Lichtheimia corymbifera: an evolutionary genomics analysis in the ancient terrestrial Mucorales (Mucoromycotina).</title>
        <authorList>
            <person name="Schwartze V.U."/>
            <person name="Winter S."/>
            <person name="Shelest E."/>
            <person name="Marcet-Houben M."/>
            <person name="Horn F."/>
            <person name="Wehner S."/>
            <person name="Hoffmann K."/>
            <person name="Riege K."/>
            <person name="Sammeth M."/>
            <person name="Nowrousian M."/>
            <person name="Valiante V."/>
            <person name="Linde J."/>
            <person name="Jacobsen I.D."/>
            <person name="Marz M."/>
            <person name="Brakhage A.A."/>
            <person name="Gabaldon T."/>
            <person name="Bocker S."/>
            <person name="Voigt K."/>
        </authorList>
    </citation>
    <scope>NUCLEOTIDE SEQUENCE [LARGE SCALE GENOMIC DNA]</scope>
    <source>
        <strain evidence="1">FSU 9682</strain>
    </source>
</reference>
<sequence>MDFAIQNTNRPSNYDTLVADFLNGHVDYMADKGGSRLEFITVRIQEAHPTLIAAIRELKCLTSFHLFTTNLAKRPFMQLLSSLCERCQNLRILRIVHDGEIPNRVLYYIGGLSNLRSLTISGRMGDVQAGVLSLQRCRHLKKLSIDVPIDPDIRSMLLSSNHGLDIARK</sequence>
<dbReference type="InterPro" id="IPR032675">
    <property type="entry name" value="LRR_dom_sf"/>
</dbReference>
<evidence type="ECO:0000313" key="1">
    <source>
        <dbReference type="EMBL" id="CDH57701.1"/>
    </source>
</evidence>
<dbReference type="AlphaFoldDB" id="A0A068S8X8"/>
<proteinExistence type="predicted"/>
<name>A0A068S8X8_9FUNG</name>
<dbReference type="SUPFAM" id="SSF52047">
    <property type="entry name" value="RNI-like"/>
    <property type="match status" value="1"/>
</dbReference>
<dbReference type="VEuPathDB" id="FungiDB:LCOR_08612.1"/>
<dbReference type="EMBL" id="CBTN010000048">
    <property type="protein sequence ID" value="CDH57701.1"/>
    <property type="molecule type" value="Genomic_DNA"/>
</dbReference>
<dbReference type="Proteomes" id="UP000027586">
    <property type="component" value="Unassembled WGS sequence"/>
</dbReference>
<keyword evidence="2" id="KW-1185">Reference proteome</keyword>
<dbReference type="OrthoDB" id="10429529at2759"/>
<accession>A0A068S8X8</accession>
<dbReference type="Gene3D" id="3.80.10.10">
    <property type="entry name" value="Ribonuclease Inhibitor"/>
    <property type="match status" value="1"/>
</dbReference>
<evidence type="ECO:0000313" key="2">
    <source>
        <dbReference type="Proteomes" id="UP000027586"/>
    </source>
</evidence>
<gene>
    <name evidence="1" type="ORF">LCOR_08612.1</name>
</gene>
<evidence type="ECO:0008006" key="3">
    <source>
        <dbReference type="Google" id="ProtNLM"/>
    </source>
</evidence>
<organism evidence="1 2">
    <name type="scientific">Lichtheimia corymbifera JMRC:FSU:9682</name>
    <dbReference type="NCBI Taxonomy" id="1263082"/>
    <lineage>
        <taxon>Eukaryota</taxon>
        <taxon>Fungi</taxon>
        <taxon>Fungi incertae sedis</taxon>
        <taxon>Mucoromycota</taxon>
        <taxon>Mucoromycotina</taxon>
        <taxon>Mucoromycetes</taxon>
        <taxon>Mucorales</taxon>
        <taxon>Lichtheimiaceae</taxon>
        <taxon>Lichtheimia</taxon>
    </lineage>
</organism>